<name>X1GVU9_9ZZZZ</name>
<reference evidence="1" key="1">
    <citation type="journal article" date="2014" name="Front. Microbiol.">
        <title>High frequency of phylogenetically diverse reductive dehalogenase-homologous genes in deep subseafloor sedimentary metagenomes.</title>
        <authorList>
            <person name="Kawai M."/>
            <person name="Futagami T."/>
            <person name="Toyoda A."/>
            <person name="Takaki Y."/>
            <person name="Nishi S."/>
            <person name="Hori S."/>
            <person name="Arai W."/>
            <person name="Tsubouchi T."/>
            <person name="Morono Y."/>
            <person name="Uchiyama I."/>
            <person name="Ito T."/>
            <person name="Fujiyama A."/>
            <person name="Inagaki F."/>
            <person name="Takami H."/>
        </authorList>
    </citation>
    <scope>NUCLEOTIDE SEQUENCE</scope>
    <source>
        <strain evidence="1">Expedition CK06-06</strain>
    </source>
</reference>
<accession>X1GVU9</accession>
<gene>
    <name evidence="1" type="ORF">S03H2_53638</name>
</gene>
<protein>
    <submittedName>
        <fullName evidence="1">Uncharacterized protein</fullName>
    </submittedName>
</protein>
<dbReference type="AlphaFoldDB" id="X1GVU9"/>
<proteinExistence type="predicted"/>
<comment type="caution">
    <text evidence="1">The sequence shown here is derived from an EMBL/GenBank/DDBJ whole genome shotgun (WGS) entry which is preliminary data.</text>
</comment>
<organism evidence="1">
    <name type="scientific">marine sediment metagenome</name>
    <dbReference type="NCBI Taxonomy" id="412755"/>
    <lineage>
        <taxon>unclassified sequences</taxon>
        <taxon>metagenomes</taxon>
        <taxon>ecological metagenomes</taxon>
    </lineage>
</organism>
<evidence type="ECO:0000313" key="1">
    <source>
        <dbReference type="EMBL" id="GAH62031.1"/>
    </source>
</evidence>
<sequence length="68" mass="7697">MTHCRIMSACLLALSLIIGVVHATAPHPRVRQMIKEGVIPEPYYLKHLHELRKAGVNAQWGLPYTRLP</sequence>
<dbReference type="EMBL" id="BARU01034149">
    <property type="protein sequence ID" value="GAH62031.1"/>
    <property type="molecule type" value="Genomic_DNA"/>
</dbReference>